<dbReference type="Proteomes" id="UP001168098">
    <property type="component" value="Unassembled WGS sequence"/>
</dbReference>
<dbReference type="Pfam" id="PF01061">
    <property type="entry name" value="ABC2_membrane"/>
    <property type="match status" value="1"/>
</dbReference>
<dbReference type="SUPFAM" id="SSF52540">
    <property type="entry name" value="P-loop containing nucleoside triphosphate hydrolases"/>
    <property type="match status" value="1"/>
</dbReference>
<name>A0AA39E3I5_VITRO</name>
<evidence type="ECO:0000259" key="10">
    <source>
        <dbReference type="PROSITE" id="PS50893"/>
    </source>
</evidence>
<evidence type="ECO:0000313" key="11">
    <source>
        <dbReference type="EMBL" id="KAJ9705819.1"/>
    </source>
</evidence>
<keyword evidence="8 9" id="KW-0472">Membrane</keyword>
<evidence type="ECO:0000256" key="6">
    <source>
        <dbReference type="ARBA" id="ARBA00022840"/>
    </source>
</evidence>
<evidence type="ECO:0000256" key="5">
    <source>
        <dbReference type="ARBA" id="ARBA00022741"/>
    </source>
</evidence>
<feature type="transmembrane region" description="Helical" evidence="9">
    <location>
        <begin position="391"/>
        <end position="413"/>
    </location>
</feature>
<feature type="transmembrane region" description="Helical" evidence="9">
    <location>
        <begin position="618"/>
        <end position="639"/>
    </location>
</feature>
<dbReference type="InterPro" id="IPR043926">
    <property type="entry name" value="ABCG_dom"/>
</dbReference>
<dbReference type="EMBL" id="JARBHA010000003">
    <property type="protein sequence ID" value="KAJ9705819.1"/>
    <property type="molecule type" value="Genomic_DNA"/>
</dbReference>
<sequence>MASAVQPSSVSGFEIGYDSASLQSHKPITRRPLEVETVPRPNPREEGGVFLTWEDLWVTVSDGKAGSRPILQGLTGYARPGKVLAIMGPSGCGKSTLLDALAGRLGSSTSQRGIILVNGHKQALAYGTSAYVTQDDALFTTLTVGEAINYSAQLQLPDSIPRSEKTERAETTIREMGLQDAINTRIGGWGVKGISGGQKRRVSICIEILTQPKLLFLDEPTSGLDSAASYYVMSRIAGLDQLHGRTIITSIHQPSSEVFALFDNLCLLSSGRTVYFGAAHAANEFFSSNGFPCPTLQNPPDHFLKTINKDFEEDIEQGFSGKQSKEEAIDILIKAYKSSGSYQQVQTQVAEICKQEGGALQKKRSHAGFINQCLVLTRRSCVNMYRDLGYYWLRLAIYITLAFALGTIFYDLGFTSSSIQDRGSMLMYIASFLTFMSIGGFPSFVEDMKVFGRERLNGHYGSTAFAVGNTLSSVPYLLLISLIPGVIAYYLTGLQKGFDHFIYFSMVLFTCMMLVESLMMIVASIVPNFLLGIITGAGIQGLMILGGGFFRLPDDLPKPFWRYPLYYFSFNKYAYQGLYKNEFKGLTFSNDEAGGSPIISGEEILRKTWQVEMGYSKWVDLAILLGMVALYRILFLTIIKTTEKVIPLVKAFMSRPPKHSNQIMANLSATPLHGARL</sequence>
<gene>
    <name evidence="11" type="ORF">PVL29_003765</name>
</gene>
<keyword evidence="7 9" id="KW-1133">Transmembrane helix</keyword>
<feature type="transmembrane region" description="Helical" evidence="9">
    <location>
        <begin position="529"/>
        <end position="552"/>
    </location>
</feature>
<feature type="transmembrane region" description="Helical" evidence="9">
    <location>
        <begin position="501"/>
        <end position="523"/>
    </location>
</feature>
<keyword evidence="12" id="KW-1185">Reference proteome</keyword>
<comment type="subcellular location">
    <subcellularLocation>
        <location evidence="1">Membrane</location>
        <topology evidence="1">Multi-pass membrane protein</topology>
    </subcellularLocation>
</comment>
<comment type="similarity">
    <text evidence="2">Belongs to the ABC transporter superfamily. ABCG family. Eye pigment precursor importer (TC 3.A.1.204) subfamily.</text>
</comment>
<dbReference type="GO" id="GO:0016020">
    <property type="term" value="C:membrane"/>
    <property type="evidence" value="ECO:0007669"/>
    <property type="project" value="UniProtKB-SubCell"/>
</dbReference>
<feature type="transmembrane region" description="Helical" evidence="9">
    <location>
        <begin position="465"/>
        <end position="489"/>
    </location>
</feature>
<dbReference type="PROSITE" id="PS50893">
    <property type="entry name" value="ABC_TRANSPORTER_2"/>
    <property type="match status" value="1"/>
</dbReference>
<evidence type="ECO:0000313" key="12">
    <source>
        <dbReference type="Proteomes" id="UP001168098"/>
    </source>
</evidence>
<dbReference type="InterPro" id="IPR017871">
    <property type="entry name" value="ABC_transporter-like_CS"/>
</dbReference>
<dbReference type="GO" id="GO:0140359">
    <property type="term" value="F:ABC-type transporter activity"/>
    <property type="evidence" value="ECO:0007669"/>
    <property type="project" value="InterPro"/>
</dbReference>
<dbReference type="InterPro" id="IPR027417">
    <property type="entry name" value="P-loop_NTPase"/>
</dbReference>
<protein>
    <recommendedName>
        <fullName evidence="10">ABC transporter domain-containing protein</fullName>
    </recommendedName>
</protein>
<dbReference type="FunFam" id="3.40.50.300:FF:001533">
    <property type="entry name" value="ABC transporter G family member 11"/>
    <property type="match status" value="1"/>
</dbReference>
<proteinExistence type="inferred from homology"/>
<dbReference type="GO" id="GO:0005524">
    <property type="term" value="F:ATP binding"/>
    <property type="evidence" value="ECO:0007669"/>
    <property type="project" value="UniProtKB-KW"/>
</dbReference>
<keyword evidence="4 9" id="KW-0812">Transmembrane</keyword>
<dbReference type="PROSITE" id="PS00211">
    <property type="entry name" value="ABC_TRANSPORTER_1"/>
    <property type="match status" value="1"/>
</dbReference>
<dbReference type="PANTHER" id="PTHR48042">
    <property type="entry name" value="ABC TRANSPORTER G FAMILY MEMBER 11"/>
    <property type="match status" value="1"/>
</dbReference>
<evidence type="ECO:0000256" key="7">
    <source>
        <dbReference type="ARBA" id="ARBA00022989"/>
    </source>
</evidence>
<evidence type="ECO:0000256" key="9">
    <source>
        <dbReference type="SAM" id="Phobius"/>
    </source>
</evidence>
<feature type="domain" description="ABC transporter" evidence="10">
    <location>
        <begin position="51"/>
        <end position="295"/>
    </location>
</feature>
<evidence type="ECO:0000256" key="3">
    <source>
        <dbReference type="ARBA" id="ARBA00022448"/>
    </source>
</evidence>
<feature type="transmembrane region" description="Helical" evidence="9">
    <location>
        <begin position="425"/>
        <end position="445"/>
    </location>
</feature>
<dbReference type="Gene3D" id="3.40.50.300">
    <property type="entry name" value="P-loop containing nucleotide triphosphate hydrolases"/>
    <property type="match status" value="1"/>
</dbReference>
<dbReference type="PANTHER" id="PTHR48042:SF1">
    <property type="entry name" value="ABC TRANSPORTER G FAMILY MEMBER 11-LIKE"/>
    <property type="match status" value="1"/>
</dbReference>
<dbReference type="InterPro" id="IPR013525">
    <property type="entry name" value="ABC2_TM"/>
</dbReference>
<dbReference type="InterPro" id="IPR052215">
    <property type="entry name" value="Plant_ABCG"/>
</dbReference>
<evidence type="ECO:0000256" key="1">
    <source>
        <dbReference type="ARBA" id="ARBA00004141"/>
    </source>
</evidence>
<evidence type="ECO:0000256" key="2">
    <source>
        <dbReference type="ARBA" id="ARBA00005814"/>
    </source>
</evidence>
<keyword evidence="6" id="KW-0067">ATP-binding</keyword>
<dbReference type="InterPro" id="IPR003593">
    <property type="entry name" value="AAA+_ATPase"/>
</dbReference>
<organism evidence="11 12">
    <name type="scientific">Vitis rotundifolia</name>
    <name type="common">Muscadine grape</name>
    <dbReference type="NCBI Taxonomy" id="103349"/>
    <lineage>
        <taxon>Eukaryota</taxon>
        <taxon>Viridiplantae</taxon>
        <taxon>Streptophyta</taxon>
        <taxon>Embryophyta</taxon>
        <taxon>Tracheophyta</taxon>
        <taxon>Spermatophyta</taxon>
        <taxon>Magnoliopsida</taxon>
        <taxon>eudicotyledons</taxon>
        <taxon>Gunneridae</taxon>
        <taxon>Pentapetalae</taxon>
        <taxon>rosids</taxon>
        <taxon>Vitales</taxon>
        <taxon>Vitaceae</taxon>
        <taxon>Viteae</taxon>
        <taxon>Vitis</taxon>
    </lineage>
</organism>
<comment type="caution">
    <text evidence="11">The sequence shown here is derived from an EMBL/GenBank/DDBJ whole genome shotgun (WGS) entry which is preliminary data.</text>
</comment>
<keyword evidence="5" id="KW-0547">Nucleotide-binding</keyword>
<evidence type="ECO:0000256" key="4">
    <source>
        <dbReference type="ARBA" id="ARBA00022692"/>
    </source>
</evidence>
<reference evidence="11 12" key="1">
    <citation type="journal article" date="2023" name="BMC Biotechnol.">
        <title>Vitis rotundifolia cv Carlos genome sequencing.</title>
        <authorList>
            <person name="Huff M."/>
            <person name="Hulse-Kemp A."/>
            <person name="Scheffler B."/>
            <person name="Youngblood R."/>
            <person name="Simpson S."/>
            <person name="Babiker E."/>
            <person name="Staton M."/>
        </authorList>
    </citation>
    <scope>NUCLEOTIDE SEQUENCE [LARGE SCALE GENOMIC DNA]</scope>
    <source>
        <tissue evidence="11">Leaf</tissue>
    </source>
</reference>
<dbReference type="Pfam" id="PF00005">
    <property type="entry name" value="ABC_tran"/>
    <property type="match status" value="1"/>
</dbReference>
<dbReference type="InterPro" id="IPR003439">
    <property type="entry name" value="ABC_transporter-like_ATP-bd"/>
</dbReference>
<dbReference type="AlphaFoldDB" id="A0AA39E3I5"/>
<accession>A0AA39E3I5</accession>
<evidence type="ECO:0000256" key="8">
    <source>
        <dbReference type="ARBA" id="ARBA00023136"/>
    </source>
</evidence>
<keyword evidence="3" id="KW-0813">Transport</keyword>
<dbReference type="GO" id="GO:0016887">
    <property type="term" value="F:ATP hydrolysis activity"/>
    <property type="evidence" value="ECO:0007669"/>
    <property type="project" value="InterPro"/>
</dbReference>
<dbReference type="SMART" id="SM00382">
    <property type="entry name" value="AAA"/>
    <property type="match status" value="1"/>
</dbReference>
<dbReference type="Pfam" id="PF19055">
    <property type="entry name" value="ABC2_membrane_7"/>
    <property type="match status" value="1"/>
</dbReference>